<feature type="compositionally biased region" description="Basic and acidic residues" evidence="1">
    <location>
        <begin position="2246"/>
        <end position="2273"/>
    </location>
</feature>
<feature type="compositionally biased region" description="Basic and acidic residues" evidence="1">
    <location>
        <begin position="1469"/>
        <end position="1484"/>
    </location>
</feature>
<dbReference type="Proteomes" id="UP000078555">
    <property type="component" value="Unassembled WGS sequence"/>
</dbReference>
<feature type="region of interest" description="Disordered" evidence="1">
    <location>
        <begin position="1449"/>
        <end position="1490"/>
    </location>
</feature>
<evidence type="ECO:0000313" key="2">
    <source>
        <dbReference type="EMBL" id="SBT31426.1"/>
    </source>
</evidence>
<keyword evidence="3" id="KW-1185">Reference proteome</keyword>
<gene>
    <name evidence="2" type="ORF">POVWA1_007090</name>
</gene>
<dbReference type="PANTHER" id="PTHR15137:SF9">
    <property type="entry name" value="TRANSCRIPTION INITIATION FACTOR TFIID SUBUNIT 2"/>
    <property type="match status" value="1"/>
</dbReference>
<dbReference type="GO" id="GO:0006367">
    <property type="term" value="P:transcription initiation at RNA polymerase II promoter"/>
    <property type="evidence" value="ECO:0007669"/>
    <property type="project" value="TreeGrafter"/>
</dbReference>
<feature type="compositionally biased region" description="Low complexity" evidence="1">
    <location>
        <begin position="2011"/>
        <end position="2025"/>
    </location>
</feature>
<feature type="region of interest" description="Disordered" evidence="1">
    <location>
        <begin position="2061"/>
        <end position="2151"/>
    </location>
</feature>
<feature type="compositionally biased region" description="Acidic residues" evidence="1">
    <location>
        <begin position="1700"/>
        <end position="1711"/>
    </location>
</feature>
<evidence type="ECO:0000256" key="1">
    <source>
        <dbReference type="SAM" id="MobiDB-lite"/>
    </source>
</evidence>
<feature type="compositionally biased region" description="Low complexity" evidence="1">
    <location>
        <begin position="2226"/>
        <end position="2245"/>
    </location>
</feature>
<dbReference type="InterPro" id="IPR037813">
    <property type="entry name" value="TAF2"/>
</dbReference>
<proteinExistence type="predicted"/>
<feature type="region of interest" description="Disordered" evidence="1">
    <location>
        <begin position="1346"/>
        <end position="1424"/>
    </location>
</feature>
<feature type="compositionally biased region" description="Basic and acidic residues" evidence="1">
    <location>
        <begin position="1679"/>
        <end position="1699"/>
    </location>
</feature>
<organism evidence="2 3">
    <name type="scientific">Plasmodium ovale wallikeri</name>
    <dbReference type="NCBI Taxonomy" id="864142"/>
    <lineage>
        <taxon>Eukaryota</taxon>
        <taxon>Sar</taxon>
        <taxon>Alveolata</taxon>
        <taxon>Apicomplexa</taxon>
        <taxon>Aconoidasida</taxon>
        <taxon>Haemosporida</taxon>
        <taxon>Plasmodiidae</taxon>
        <taxon>Plasmodium</taxon>
        <taxon>Plasmodium (Plasmodium)</taxon>
    </lineage>
</organism>
<feature type="compositionally biased region" description="Gly residues" evidence="1">
    <location>
        <begin position="2199"/>
        <end position="2215"/>
    </location>
</feature>
<feature type="region of interest" description="Disordered" evidence="1">
    <location>
        <begin position="1679"/>
        <end position="1783"/>
    </location>
</feature>
<feature type="compositionally biased region" description="Basic residues" evidence="1">
    <location>
        <begin position="1449"/>
        <end position="1468"/>
    </location>
</feature>
<dbReference type="GO" id="GO:0016251">
    <property type="term" value="F:RNA polymerase II general transcription initiation factor activity"/>
    <property type="evidence" value="ECO:0007669"/>
    <property type="project" value="TreeGrafter"/>
</dbReference>
<dbReference type="GO" id="GO:0005669">
    <property type="term" value="C:transcription factor TFIID complex"/>
    <property type="evidence" value="ECO:0007669"/>
    <property type="project" value="InterPro"/>
</dbReference>
<feature type="compositionally biased region" description="Basic residues" evidence="1">
    <location>
        <begin position="228"/>
        <end position="245"/>
    </location>
</feature>
<dbReference type="GO" id="GO:0003682">
    <property type="term" value="F:chromatin binding"/>
    <property type="evidence" value="ECO:0007669"/>
    <property type="project" value="TreeGrafter"/>
</dbReference>
<feature type="region of interest" description="Disordered" evidence="1">
    <location>
        <begin position="223"/>
        <end position="273"/>
    </location>
</feature>
<accession>A0A1A8YIR1</accession>
<feature type="compositionally biased region" description="Basic and acidic residues" evidence="1">
    <location>
        <begin position="2095"/>
        <end position="2110"/>
    </location>
</feature>
<dbReference type="PANTHER" id="PTHR15137">
    <property type="entry name" value="TRANSCRIPTION INITIATION FACTOR TFIID"/>
    <property type="match status" value="1"/>
</dbReference>
<feature type="compositionally biased region" description="Basic residues" evidence="1">
    <location>
        <begin position="1763"/>
        <end position="1783"/>
    </location>
</feature>
<feature type="region of interest" description="Disordered" evidence="1">
    <location>
        <begin position="2182"/>
        <end position="2274"/>
    </location>
</feature>
<dbReference type="GO" id="GO:0000976">
    <property type="term" value="F:transcription cis-regulatory region binding"/>
    <property type="evidence" value="ECO:0007669"/>
    <property type="project" value="TreeGrafter"/>
</dbReference>
<dbReference type="EMBL" id="FLRD01000018">
    <property type="protein sequence ID" value="SBT31426.1"/>
    <property type="molecule type" value="Genomic_DNA"/>
</dbReference>
<feature type="compositionally biased region" description="Low complexity" evidence="1">
    <location>
        <begin position="2139"/>
        <end position="2151"/>
    </location>
</feature>
<feature type="compositionally biased region" description="Low complexity" evidence="1">
    <location>
        <begin position="250"/>
        <end position="263"/>
    </location>
</feature>
<feature type="compositionally biased region" description="Basic and acidic residues" evidence="1">
    <location>
        <begin position="2216"/>
        <end position="2225"/>
    </location>
</feature>
<feature type="compositionally biased region" description="Basic and acidic residues" evidence="1">
    <location>
        <begin position="1750"/>
        <end position="1762"/>
    </location>
</feature>
<feature type="compositionally biased region" description="Basic and acidic residues" evidence="1">
    <location>
        <begin position="1395"/>
        <end position="1415"/>
    </location>
</feature>
<feature type="compositionally biased region" description="Polar residues" evidence="1">
    <location>
        <begin position="2061"/>
        <end position="2094"/>
    </location>
</feature>
<feature type="region of interest" description="Disordered" evidence="1">
    <location>
        <begin position="2009"/>
        <end position="2041"/>
    </location>
</feature>
<name>A0A1A8YIR1_PLAOA</name>
<reference evidence="3" key="1">
    <citation type="submission" date="2016-05" db="EMBL/GenBank/DDBJ databases">
        <authorList>
            <person name="Naeem Raeece"/>
        </authorList>
    </citation>
    <scope>NUCLEOTIDE SEQUENCE [LARGE SCALE GENOMIC DNA]</scope>
</reference>
<feature type="compositionally biased region" description="Basic and acidic residues" evidence="1">
    <location>
        <begin position="2028"/>
        <end position="2039"/>
    </location>
</feature>
<evidence type="ECO:0000313" key="3">
    <source>
        <dbReference type="Proteomes" id="UP000078555"/>
    </source>
</evidence>
<sequence>MDYRFVLKKQELCIDIDMQNGRIEGNTFMNIALYMPIYYLYDEEDFHKNNFDLSRVIIRKDVNRKGEDKEGESGGKTVKSEKGIKQENTFGEYVKEIPLQDDKSYIKFVKRKKEKKLFVILQIPHNMHSSSYHDVKLNGKEEKRYYIIYNRSENKNIHLQGKNCNSVTRFLGKEDLNHDHNIFQKEVNYNTHLDDESANSGEEANAKRDTCFISNERKGYTVKENREKKQKHKKKKKKKINKIKKKEIPNHVNVISGNVNNGGSYESPRRERTVEKEEDYIKYSIPLKVGGEVQFFQNSTHDVESHYYERGLDQCDRLEDVDVADSRRRVEKREDVALVEHMQSNQMKESFCEKKMKGKKRRKKEEEKENRTKFDIVDFVSLSKYIDENYLKENNYMFVAIDEEVLKKEKEKNYTNLQHFCKNEKVIIDKKEEYNVKLNITVSLSFTFFNLNAYYNNIYFKRQENILITLQNYSKDNTWFPTLSKCDSIYSRCHWVLMYKIEKPYFVISSNSLICINEEYNKNYFLYKTTNKDSRLFPDQVGLYAGDFNFLHLNNLKLRDSQPIDYDFLYKSECFSRNSKIYSIERFGKMKNKHGSSRNIHSLMRFDRGSCSQLSKKITSSPLKRKYNISRSKYYEDSDTDASDMSDTVGVICDGNGNTHVCGEYNPECNGMNKRRRINEPLPPLSDDQLKINEHYEQIYSRSHDYNESGKNLTENFNEERSYNNFSSSLKYFSNSKIKEECCSYFEKVNNKIVPNIFIFSVKDYKSELMYSTFHIGYILKCFLDVSKENFPYDNLIILFLPIHFSYLDVYYNSESIECCISSHTYDDIKNGYNLFSNGNILNYKITEPYVYFKNNKYFIFGNVIVFSTLILHNIYDILFNINLYTYKFVMAEGILSLCFHYYDNVVKNENPYFIYMLKCFILQRFIENIFGTIEMNAIFYELRERYCSLVELFGDITLFQGFDKDESSHTSHSPMHLDKHSSHYIFNNIYFLKCFLCVRVFFNLLKNFSFCNSIHQYCFSLFFSYFKRKGKVIHSSKFWKKVFHECTRRYIESYKQLPKNKFKMKRVDVHLNSSELKGEEHEQYQLFEKYFSFFFKTYIKGYGVGQHVLTFNVHLQRKGTSMDSFNFLASQNSINPFCFVDKNYRSNYFLADVSSMIIFNLLELNKYIDVKNSLEGSNRYHDGDCNRAYWEERTVWRKKTGKMSIAAKKKKKSKIGIPAKMKKIRKMNTIAKMKKTGKMSIVTKIARLQTHFDKIYFEKLIEKKYMYDLHNNIENKFLTFLKKKGFHIDHFYEYPREYFSQKGNKLLNNFIIKKKKKNYFLAWRQVKKQAHLGYSGGFALSTKGETAKAWQGKTEEPQEPQEPQETRGEEPVEENEGKDDCGGVANAVGDDHEEVTHEEDSHILNGKQSEEGRAPSEIPPLGELNQVNGVKKEEKKIKTKLVCKRGKLKRRKIKKGKTGNRKKKNMAKARERTRTRASKPETVKRRRRKLRRRMKRCWEVNPRKTKKDRINNHDKVRRNYVLRKKKELINLPYSNFDSLDLIGRDGNFYLGFGYVGSDDLTLSTGKGNLYNNIIAFQKYKNCNLQTLSEVCIDKHNIYEYNASPFHTSCVYPHWKTTFRMYFYLLLLNKIYKKKTLINSFNMAARKRKEINIFDCDGSDDFNGSGDLCGGRKVSNKCNDGDHNGKHDKEQCDSSRDNTIDADDPEEEEPSAELGRQETNEGANEGANEEAREEVNEEANGMVENGLCEDTGRRQLQGEHRIERKRAKRERKKKRRREEKIKRLKQKLGKDKKYVENYLNSYVSNNIPLSVDEHKFFFSFLKIEIIEDDGIRVVKKYLINNTTPFRFSVNARPEKGRKKVAFKHETLLLSKNGNYINKNNVNNEDNYVNKTVKFVGLTNDSDRYMIEYCKQKILKKDKSLLCLDNRKLVAKICSKNKIPVLWMRVDSDFFILGRIRRTQSISMWIQQLNNDNNIFSQLESSFALAFIPFFYLNKNITSNFTDYKQNFTAPNDNCNENSTTNANNDGIENTHNDNVRETTEESSIPFLKSVLSQNKNKQKQNFHFGNINGNISPDGSSNSSTHSQLGNDLLNNTSHLDKEKTKEKKLDILHDNSTNNRMHETAGGPSNGVHGSANGGVNGNANSGVNGSTNGGINSNANGGANASSNNMLNTIVSSHYMDETNLETANGGKGNNAHPNGGVNGGGIGGGNGAGGGRDSTEADRKDGNININGGNADRNNGNANRNNDNIDRNNDNADHNNDNVDRNSGVTDKKLVSAVNPDAQNDFLKMGVAMSSQSSSQGSASDNCDFNFTSSTIDDLHEENNSSERNYSSTSLKKKKVYKKRWKNNISISNIPINVEVIKCLYKSVTSDYLHYVVKIRCIYSLCFIHNKYICTQKIVQNLFLDYLNNYHENNLSQKKIMHAFYIALSLLRNRNNRTPKIVLYTLAQKCSSFVFSLKLNDRYNIRNDLEGGHTECSLENYTKQFCADRKGDITMGRHTNKENCSKIKCTTSNQSVTPVLSLPHLGRSFENLKSANKDVNVKGSVKWELHRREDHGRDVTLIEKITRLTNRNLGCKCNIWGCSECVVNENHLNSSEKKTSKNDHVMEKKILYDREIIIQKEEEEDIKMVLECIGNVKFKNEFLFTNLSNMNIISNECEAKTKEYLFDSYLSTITEGNTIAYGNNLYSYYLNRRRKKKKNYHAYDFYDINIYGADKKIDNHFSKLKKTKKEYVEELVNLLFLIHQLKKLSPYLPISDSIISILIRTICRNKNVLDAFKKKVYIENKDHFDVCEYLPNGPFQSKMISLISPKNLSFFTTEVLRALLHLILGGVIRVYLVGYQYAGDFTDKSDTQIRPSETCNVDKNDPLTCPSFGGKKEKSTYINHPSANHSKKETANLYEVKEEKYENPPNNSRCKEWPCSSEPNGGSFFASTYTNYVERKVICSHLLNIHTAIQFCYQVIQIYNDCELEMLLWSNLHQLLLIFQQKYPFFFLPFSKYYNKYFKDFQKRKFTVFNFYYFLYGVDTVNEYEKRFLSLQSGLCSNALGGGRNQFGCDHAFGRKLRNWKERTYDYTLSKVPDRGSYANMASSQWKKSPQICSYSIVGYIPLINILRSVTSTNKFKKNFIQITYEWPRIYKPHYTKLNNSTSKGVPINDLIRFLRTYYDNDKLLKWKTVASEFVNVLKNMKELQLFVDSPTTSLYNFDFAKENTWLSLISEKIKNDIYKLPMDLKKDILLLLKNIRLVDMSLGTNHYEYVNNIFTVCWFIIVKIFQNYEKSKKSA</sequence>
<protein>
    <submittedName>
        <fullName evidence="2">Uncharacterized protein</fullName>
    </submittedName>
</protein>